<name>A0A2U2HLS4_9BURK</name>
<dbReference type="OrthoDB" id="8889669at2"/>
<dbReference type="Pfam" id="PF00072">
    <property type="entry name" value="Response_reg"/>
    <property type="match status" value="1"/>
</dbReference>
<dbReference type="AlphaFoldDB" id="A0A2U2HLS4"/>
<dbReference type="Pfam" id="PF04397">
    <property type="entry name" value="LytTR"/>
    <property type="match status" value="1"/>
</dbReference>
<protein>
    <submittedName>
        <fullName evidence="4">DNA-binding response regulator</fullName>
    </submittedName>
</protein>
<dbReference type="SMART" id="SM00448">
    <property type="entry name" value="REC"/>
    <property type="match status" value="1"/>
</dbReference>
<keyword evidence="4" id="KW-0238">DNA-binding</keyword>
<accession>A0A2U2HLS4</accession>
<feature type="domain" description="HTH LytTR-type" evidence="3">
    <location>
        <begin position="135"/>
        <end position="239"/>
    </location>
</feature>
<dbReference type="InterPro" id="IPR001789">
    <property type="entry name" value="Sig_transdc_resp-reg_receiver"/>
</dbReference>
<sequence length="239" mass="26532">MKAIVVEDSRLAREGLVRMLGAFAQFEVVGAADHPSTALALIGQCAPDVIFLDIHMPGESGFELLAKLDYQPRIVFTTAHAEYAVKSFDFNTIDYLLKPISQERLAQAVARLGAGGAGTEPASAGKSPLALDAKIFIKDGEQCHLVALEAIHYIESCKNYVQVFFGDKKAYVKKSLNNIEERLPKQVFFRASRQHIINLRAIRDIEESINFGFKVTMNDGRVLEISRRNGAELRDMLSF</sequence>
<evidence type="ECO:0000313" key="5">
    <source>
        <dbReference type="Proteomes" id="UP000241421"/>
    </source>
</evidence>
<dbReference type="Gene3D" id="2.40.50.1020">
    <property type="entry name" value="LytTr DNA-binding domain"/>
    <property type="match status" value="1"/>
</dbReference>
<dbReference type="PROSITE" id="PS50110">
    <property type="entry name" value="RESPONSE_REGULATORY"/>
    <property type="match status" value="1"/>
</dbReference>
<keyword evidence="5" id="KW-1185">Reference proteome</keyword>
<dbReference type="EMBL" id="PXWF02000191">
    <property type="protein sequence ID" value="PWF48471.1"/>
    <property type="molecule type" value="Genomic_DNA"/>
</dbReference>
<dbReference type="PANTHER" id="PTHR37299:SF1">
    <property type="entry name" value="STAGE 0 SPORULATION PROTEIN A HOMOLOG"/>
    <property type="match status" value="1"/>
</dbReference>
<evidence type="ECO:0000259" key="2">
    <source>
        <dbReference type="PROSITE" id="PS50110"/>
    </source>
</evidence>
<organism evidence="4 5">
    <name type="scientific">Massilia glaciei</name>
    <dbReference type="NCBI Taxonomy" id="1524097"/>
    <lineage>
        <taxon>Bacteria</taxon>
        <taxon>Pseudomonadati</taxon>
        <taxon>Pseudomonadota</taxon>
        <taxon>Betaproteobacteria</taxon>
        <taxon>Burkholderiales</taxon>
        <taxon>Oxalobacteraceae</taxon>
        <taxon>Telluria group</taxon>
        <taxon>Massilia</taxon>
    </lineage>
</organism>
<dbReference type="SUPFAM" id="SSF52172">
    <property type="entry name" value="CheY-like"/>
    <property type="match status" value="1"/>
</dbReference>
<dbReference type="Gene3D" id="3.40.50.2300">
    <property type="match status" value="1"/>
</dbReference>
<dbReference type="RefSeq" id="WP_106757558.1">
    <property type="nucleotide sequence ID" value="NZ_PXWF02000191.1"/>
</dbReference>
<dbReference type="InterPro" id="IPR007492">
    <property type="entry name" value="LytTR_DNA-bd_dom"/>
</dbReference>
<dbReference type="InterPro" id="IPR011006">
    <property type="entry name" value="CheY-like_superfamily"/>
</dbReference>
<evidence type="ECO:0000313" key="4">
    <source>
        <dbReference type="EMBL" id="PWF48471.1"/>
    </source>
</evidence>
<dbReference type="InterPro" id="IPR046947">
    <property type="entry name" value="LytR-like"/>
</dbReference>
<proteinExistence type="predicted"/>
<evidence type="ECO:0000259" key="3">
    <source>
        <dbReference type="PROSITE" id="PS50930"/>
    </source>
</evidence>
<keyword evidence="1" id="KW-0597">Phosphoprotein</keyword>
<feature type="modified residue" description="4-aspartylphosphate" evidence="1">
    <location>
        <position position="53"/>
    </location>
</feature>
<comment type="caution">
    <text evidence="4">The sequence shown here is derived from an EMBL/GenBank/DDBJ whole genome shotgun (WGS) entry which is preliminary data.</text>
</comment>
<gene>
    <name evidence="4" type="ORF">C7C56_011590</name>
</gene>
<dbReference type="PROSITE" id="PS50930">
    <property type="entry name" value="HTH_LYTTR"/>
    <property type="match status" value="1"/>
</dbReference>
<dbReference type="SMART" id="SM00850">
    <property type="entry name" value="LytTR"/>
    <property type="match status" value="1"/>
</dbReference>
<dbReference type="GO" id="GO:0003677">
    <property type="term" value="F:DNA binding"/>
    <property type="evidence" value="ECO:0007669"/>
    <property type="project" value="UniProtKB-KW"/>
</dbReference>
<evidence type="ECO:0000256" key="1">
    <source>
        <dbReference type="PROSITE-ProRule" id="PRU00169"/>
    </source>
</evidence>
<reference evidence="4 5" key="1">
    <citation type="submission" date="2018-04" db="EMBL/GenBank/DDBJ databases">
        <title>Massilia violaceinigra sp. nov., a novel purple-pigmented bacterium isolated from Tianshan glacier, Xinjiang, China.</title>
        <authorList>
            <person name="Wang H."/>
        </authorList>
    </citation>
    <scope>NUCLEOTIDE SEQUENCE [LARGE SCALE GENOMIC DNA]</scope>
    <source>
        <strain evidence="4 5">B448-2</strain>
    </source>
</reference>
<dbReference type="PANTHER" id="PTHR37299">
    <property type="entry name" value="TRANSCRIPTIONAL REGULATOR-RELATED"/>
    <property type="match status" value="1"/>
</dbReference>
<dbReference type="GO" id="GO:0000156">
    <property type="term" value="F:phosphorelay response regulator activity"/>
    <property type="evidence" value="ECO:0007669"/>
    <property type="project" value="InterPro"/>
</dbReference>
<feature type="domain" description="Response regulatory" evidence="2">
    <location>
        <begin position="2"/>
        <end position="113"/>
    </location>
</feature>
<dbReference type="Proteomes" id="UP000241421">
    <property type="component" value="Unassembled WGS sequence"/>
</dbReference>